<evidence type="ECO:0000256" key="1">
    <source>
        <dbReference type="ARBA" id="ARBA00001541"/>
    </source>
</evidence>
<feature type="binding site" evidence="6">
    <location>
        <position position="121"/>
    </location>
    <ligand>
        <name>S-adenosyl-L-methionine</name>
        <dbReference type="ChEBI" id="CHEBI:59789"/>
    </ligand>
</feature>
<dbReference type="AlphaFoldDB" id="A0A2K1Q829"/>
<dbReference type="Pfam" id="PF03705">
    <property type="entry name" value="CheR_N"/>
    <property type="match status" value="1"/>
</dbReference>
<dbReference type="CDD" id="cd02440">
    <property type="entry name" value="AdoMet_MTases"/>
    <property type="match status" value="1"/>
</dbReference>
<keyword evidence="4 5" id="KW-0949">S-adenosyl-L-methionine</keyword>
<dbReference type="SMART" id="SM00138">
    <property type="entry name" value="MeTrc"/>
    <property type="match status" value="1"/>
</dbReference>
<accession>A0A2K1Q829</accession>
<evidence type="ECO:0000313" key="8">
    <source>
        <dbReference type="EMBL" id="PNS11190.1"/>
    </source>
</evidence>
<comment type="caution">
    <text evidence="8">The sequence shown here is derived from an EMBL/GenBank/DDBJ whole genome shotgun (WGS) entry which is preliminary data.</text>
</comment>
<evidence type="ECO:0000256" key="4">
    <source>
        <dbReference type="ARBA" id="ARBA00022691"/>
    </source>
</evidence>
<dbReference type="EMBL" id="NWUO01000009">
    <property type="protein sequence ID" value="PNS11190.1"/>
    <property type="molecule type" value="Genomic_DNA"/>
</dbReference>
<feature type="binding site" evidence="6">
    <location>
        <begin position="235"/>
        <end position="236"/>
    </location>
    <ligand>
        <name>S-adenosyl-L-methionine</name>
        <dbReference type="ChEBI" id="CHEBI:59789"/>
    </ligand>
</feature>
<dbReference type="PANTHER" id="PTHR24422">
    <property type="entry name" value="CHEMOTAXIS PROTEIN METHYLTRANSFERASE"/>
    <property type="match status" value="1"/>
</dbReference>
<dbReference type="GO" id="GO:0008983">
    <property type="term" value="F:protein-glutamate O-methyltransferase activity"/>
    <property type="evidence" value="ECO:0007669"/>
    <property type="project" value="UniProtKB-EC"/>
</dbReference>
<dbReference type="InterPro" id="IPR026024">
    <property type="entry name" value="Chemotaxis_MeTrfase_CheR"/>
</dbReference>
<dbReference type="InterPro" id="IPR029063">
    <property type="entry name" value="SAM-dependent_MTases_sf"/>
</dbReference>
<keyword evidence="2 5" id="KW-0489">Methyltransferase</keyword>
<comment type="catalytic activity">
    <reaction evidence="1 5">
        <text>L-glutamyl-[protein] + S-adenosyl-L-methionine = [protein]-L-glutamate 5-O-methyl ester + S-adenosyl-L-homocysteine</text>
        <dbReference type="Rhea" id="RHEA:24452"/>
        <dbReference type="Rhea" id="RHEA-COMP:10208"/>
        <dbReference type="Rhea" id="RHEA-COMP:10311"/>
        <dbReference type="ChEBI" id="CHEBI:29973"/>
        <dbReference type="ChEBI" id="CHEBI:57856"/>
        <dbReference type="ChEBI" id="CHEBI:59789"/>
        <dbReference type="ChEBI" id="CHEBI:82795"/>
        <dbReference type="EC" id="2.1.1.80"/>
    </reaction>
</comment>
<sequence>MGCFLLRATYRLRIRLLFIVNQRSAISEIIELNNATVNIQSDFVLTEAELQKISTLIYQRAGIVLTNQKHDMVYNRLARRLRQLGIKTFTAYLNLLESDPYSAEWQQFINALTTNLTSFFREAYHFPVLAEHARSRQNNYSVWCTAAATGEEPCSIAMTLHEALGQSLSGPRIWATDIDTEVLAKATVGVYRHADIQNLTPEQKRTWFLRGTGAQQEQVKVKPALLSAIQYQQLNLLSPDWRVPAPFEATFDAIFCRNVMIYFDKDTQHQILQRFAKMLKPGGLLFVGHSENFSNMNGPFRLRGQSVYCLTQERS</sequence>
<dbReference type="InterPro" id="IPR000780">
    <property type="entry name" value="CheR_MeTrfase"/>
</dbReference>
<dbReference type="GO" id="GO:0032259">
    <property type="term" value="P:methylation"/>
    <property type="evidence" value="ECO:0007669"/>
    <property type="project" value="UniProtKB-KW"/>
</dbReference>
<evidence type="ECO:0000256" key="6">
    <source>
        <dbReference type="PIRSR" id="PIRSR000410-1"/>
    </source>
</evidence>
<dbReference type="InterPro" id="IPR036804">
    <property type="entry name" value="CheR_N_sf"/>
</dbReference>
<dbReference type="InterPro" id="IPR022642">
    <property type="entry name" value="CheR_C"/>
</dbReference>
<protein>
    <recommendedName>
        <fullName evidence="5">Chemotaxis protein methyltransferase</fullName>
        <ecNumber evidence="5">2.1.1.80</ecNumber>
    </recommendedName>
</protein>
<dbReference type="SUPFAM" id="SSF47757">
    <property type="entry name" value="Chemotaxis receptor methyltransferase CheR, N-terminal domain"/>
    <property type="match status" value="1"/>
</dbReference>
<dbReference type="PANTHER" id="PTHR24422:SF19">
    <property type="entry name" value="CHEMOTAXIS PROTEIN METHYLTRANSFERASE"/>
    <property type="match status" value="1"/>
</dbReference>
<evidence type="ECO:0000256" key="2">
    <source>
        <dbReference type="ARBA" id="ARBA00022603"/>
    </source>
</evidence>
<evidence type="ECO:0000256" key="5">
    <source>
        <dbReference type="PIRNR" id="PIRNR000410"/>
    </source>
</evidence>
<keyword evidence="9" id="KW-1185">Reference proteome</keyword>
<dbReference type="InterPro" id="IPR050903">
    <property type="entry name" value="Bact_Chemotaxis_MeTrfase"/>
</dbReference>
<dbReference type="Pfam" id="PF01739">
    <property type="entry name" value="CheR"/>
    <property type="match status" value="1"/>
</dbReference>
<feature type="binding site" evidence="6">
    <location>
        <position position="117"/>
    </location>
    <ligand>
        <name>S-adenosyl-L-methionine</name>
        <dbReference type="ChEBI" id="CHEBI:59789"/>
    </ligand>
</feature>
<name>A0A2K1Q829_9GAMM</name>
<comment type="function">
    <text evidence="5">Methylation of the membrane-bound methyl-accepting chemotaxis proteins (MCP) to form gamma-glutamyl methyl ester residues in MCP.</text>
</comment>
<dbReference type="Gene3D" id="3.40.50.150">
    <property type="entry name" value="Vaccinia Virus protein VP39"/>
    <property type="match status" value="1"/>
</dbReference>
<proteinExistence type="predicted"/>
<evidence type="ECO:0000313" key="9">
    <source>
        <dbReference type="Proteomes" id="UP000236345"/>
    </source>
</evidence>
<dbReference type="Gene3D" id="1.10.155.10">
    <property type="entry name" value="Chemotaxis receptor methyltransferase CheR, N-terminal domain"/>
    <property type="match status" value="1"/>
</dbReference>
<gene>
    <name evidence="8" type="ORF">COO59_13020</name>
</gene>
<dbReference type="EC" id="2.1.1.80" evidence="5"/>
<feature type="binding site" evidence="6">
    <location>
        <position position="177"/>
    </location>
    <ligand>
        <name>S-adenosyl-L-methionine</name>
        <dbReference type="ChEBI" id="CHEBI:59789"/>
    </ligand>
</feature>
<dbReference type="InterPro" id="IPR022641">
    <property type="entry name" value="CheR_N"/>
</dbReference>
<keyword evidence="3 5" id="KW-0808">Transferase</keyword>
<feature type="domain" description="CheR-type methyltransferase" evidence="7">
    <location>
        <begin position="38"/>
        <end position="313"/>
    </location>
</feature>
<reference evidence="9" key="1">
    <citation type="submission" date="2017-09" db="EMBL/GenBank/DDBJ databases">
        <authorList>
            <person name="Palmer M."/>
            <person name="Steenkamp E.T."/>
            <person name="Coetzee M.P."/>
            <person name="Avontuur J.R."/>
            <person name="Van Zyl E."/>
            <person name="Chan W.-Y."/>
            <person name="Blom J."/>
            <person name="Venter S.N."/>
        </authorList>
    </citation>
    <scope>NUCLEOTIDE SEQUENCE [LARGE SCALE GENOMIC DNA]</scope>
    <source>
        <strain evidence="9">QC88-366</strain>
    </source>
</reference>
<dbReference type="OrthoDB" id="9816309at2"/>
<dbReference type="PROSITE" id="PS50123">
    <property type="entry name" value="CHER"/>
    <property type="match status" value="1"/>
</dbReference>
<dbReference type="PIRSF" id="PIRSF000410">
    <property type="entry name" value="CheR"/>
    <property type="match status" value="1"/>
</dbReference>
<organism evidence="8 9">
    <name type="scientific">Mixta theicola</name>
    <dbReference type="NCBI Taxonomy" id="1458355"/>
    <lineage>
        <taxon>Bacteria</taxon>
        <taxon>Pseudomonadati</taxon>
        <taxon>Pseudomonadota</taxon>
        <taxon>Gammaproteobacteria</taxon>
        <taxon>Enterobacterales</taxon>
        <taxon>Erwiniaceae</taxon>
        <taxon>Mixta</taxon>
    </lineage>
</organism>
<feature type="binding site" evidence="6">
    <location>
        <position position="152"/>
    </location>
    <ligand>
        <name>S-adenosyl-L-methionine</name>
        <dbReference type="ChEBI" id="CHEBI:59789"/>
    </ligand>
</feature>
<dbReference type="PRINTS" id="PR00996">
    <property type="entry name" value="CHERMTFRASE"/>
</dbReference>
<dbReference type="SUPFAM" id="SSF53335">
    <property type="entry name" value="S-adenosyl-L-methionine-dependent methyltransferases"/>
    <property type="match status" value="1"/>
</dbReference>
<feature type="binding site" evidence="6">
    <location>
        <begin position="257"/>
        <end position="258"/>
    </location>
    <ligand>
        <name>S-adenosyl-L-methionine</name>
        <dbReference type="ChEBI" id="CHEBI:59789"/>
    </ligand>
</feature>
<feature type="binding site" evidence="6">
    <location>
        <position position="115"/>
    </location>
    <ligand>
        <name>S-adenosyl-L-methionine</name>
        <dbReference type="ChEBI" id="CHEBI:59789"/>
    </ligand>
</feature>
<evidence type="ECO:0000259" key="7">
    <source>
        <dbReference type="PROSITE" id="PS50123"/>
    </source>
</evidence>
<dbReference type="Proteomes" id="UP000236345">
    <property type="component" value="Unassembled WGS sequence"/>
</dbReference>
<evidence type="ECO:0000256" key="3">
    <source>
        <dbReference type="ARBA" id="ARBA00022679"/>
    </source>
</evidence>